<evidence type="ECO:0000256" key="1">
    <source>
        <dbReference type="SAM" id="SignalP"/>
    </source>
</evidence>
<reference evidence="3" key="1">
    <citation type="submission" date="2011-07" db="EMBL/GenBank/DDBJ databases">
        <authorList>
            <consortium name="Caenorhabditis brenneri Sequencing and Analysis Consortium"/>
            <person name="Wilson R.K."/>
        </authorList>
    </citation>
    <scope>NUCLEOTIDE SEQUENCE [LARGE SCALE GENOMIC DNA]</scope>
    <source>
        <strain evidence="3">PB2801</strain>
    </source>
</reference>
<dbReference type="EMBL" id="GL379982">
    <property type="protein sequence ID" value="EGT40149.1"/>
    <property type="molecule type" value="Genomic_DNA"/>
</dbReference>
<keyword evidence="3" id="KW-1185">Reference proteome</keyword>
<sequence length="95" mass="10738">MQLYVVLCLVALLGLSAGQMTFTDQWTKKRASLHKQQFPVVTPEEPLCPSDRVQAVFEQLASLQKAQQRLTEYLASCAYPVDIPQQPKTEKPQHP</sequence>
<accession>G0NYN7</accession>
<evidence type="ECO:0000313" key="3">
    <source>
        <dbReference type="Proteomes" id="UP000008068"/>
    </source>
</evidence>
<dbReference type="HOGENOM" id="CLU_2374628_0_0_1"/>
<dbReference type="STRING" id="135651.G0NYN7"/>
<name>G0NYN7_CAEBE</name>
<dbReference type="eggNOG" id="ENOG502TIN6">
    <property type="taxonomic scope" value="Eukaryota"/>
</dbReference>
<protein>
    <submittedName>
        <fullName evidence="2">Uncharacterized protein</fullName>
    </submittedName>
</protein>
<dbReference type="AlphaFoldDB" id="G0NYN7"/>
<feature type="signal peptide" evidence="1">
    <location>
        <begin position="1"/>
        <end position="18"/>
    </location>
</feature>
<dbReference type="InParanoid" id="G0NYN7"/>
<proteinExistence type="predicted"/>
<dbReference type="OMA" id="PICPSDR"/>
<gene>
    <name evidence="2" type="ORF">CAEBREN_13528</name>
</gene>
<dbReference type="FunCoup" id="G0NYN7">
    <property type="interactions" value="1878"/>
</dbReference>
<feature type="chain" id="PRO_5003406114" evidence="1">
    <location>
        <begin position="19"/>
        <end position="95"/>
    </location>
</feature>
<dbReference type="OrthoDB" id="5803824at2759"/>
<evidence type="ECO:0000313" key="2">
    <source>
        <dbReference type="EMBL" id="EGT40149.1"/>
    </source>
</evidence>
<keyword evidence="1" id="KW-0732">Signal</keyword>
<dbReference type="Proteomes" id="UP000008068">
    <property type="component" value="Unassembled WGS sequence"/>
</dbReference>
<organism evidence="3">
    <name type="scientific">Caenorhabditis brenneri</name>
    <name type="common">Nematode worm</name>
    <dbReference type="NCBI Taxonomy" id="135651"/>
    <lineage>
        <taxon>Eukaryota</taxon>
        <taxon>Metazoa</taxon>
        <taxon>Ecdysozoa</taxon>
        <taxon>Nematoda</taxon>
        <taxon>Chromadorea</taxon>
        <taxon>Rhabditida</taxon>
        <taxon>Rhabditina</taxon>
        <taxon>Rhabditomorpha</taxon>
        <taxon>Rhabditoidea</taxon>
        <taxon>Rhabditidae</taxon>
        <taxon>Peloderinae</taxon>
        <taxon>Caenorhabditis</taxon>
    </lineage>
</organism>